<feature type="compositionally biased region" description="Polar residues" evidence="1">
    <location>
        <begin position="34"/>
        <end position="53"/>
    </location>
</feature>
<sequence length="115" mass="12680">MAVNPHQLRPQQFSDRGLALDTFPSIPDNIRNGRANSDNCKSPRGSRSLSESGRFQSHYNVCTSFQVSQGELIELGPALWDVGPTLLNNSMEPSQDKEGLSTVNIIPTGNDLWRP</sequence>
<name>A0A8J5MZL8_HOMAM</name>
<accession>A0A8J5MZL8</accession>
<comment type="caution">
    <text evidence="2">The sequence shown here is derived from an EMBL/GenBank/DDBJ whole genome shotgun (WGS) entry which is preliminary data.</text>
</comment>
<dbReference type="EMBL" id="JAHLQT010016480">
    <property type="protein sequence ID" value="KAG7169459.1"/>
    <property type="molecule type" value="Genomic_DNA"/>
</dbReference>
<protein>
    <submittedName>
        <fullName evidence="2">Uncharacterized protein</fullName>
    </submittedName>
</protein>
<feature type="region of interest" description="Disordered" evidence="1">
    <location>
        <begin position="1"/>
        <end position="53"/>
    </location>
</feature>
<gene>
    <name evidence="2" type="ORF">Hamer_G019603</name>
</gene>
<reference evidence="2" key="1">
    <citation type="journal article" date="2021" name="Sci. Adv.">
        <title>The American lobster genome reveals insights on longevity, neural, and immune adaptations.</title>
        <authorList>
            <person name="Polinski J.M."/>
            <person name="Zimin A.V."/>
            <person name="Clark K.F."/>
            <person name="Kohn A.B."/>
            <person name="Sadowski N."/>
            <person name="Timp W."/>
            <person name="Ptitsyn A."/>
            <person name="Khanna P."/>
            <person name="Romanova D.Y."/>
            <person name="Williams P."/>
            <person name="Greenwood S.J."/>
            <person name="Moroz L.L."/>
            <person name="Walt D.R."/>
            <person name="Bodnar A.G."/>
        </authorList>
    </citation>
    <scope>NUCLEOTIDE SEQUENCE</scope>
    <source>
        <strain evidence="2">GMGI-L3</strain>
    </source>
</reference>
<feature type="region of interest" description="Disordered" evidence="1">
    <location>
        <begin position="92"/>
        <end position="115"/>
    </location>
</feature>
<evidence type="ECO:0000256" key="1">
    <source>
        <dbReference type="SAM" id="MobiDB-lite"/>
    </source>
</evidence>
<dbReference type="Proteomes" id="UP000747542">
    <property type="component" value="Unassembled WGS sequence"/>
</dbReference>
<evidence type="ECO:0000313" key="2">
    <source>
        <dbReference type="EMBL" id="KAG7169459.1"/>
    </source>
</evidence>
<proteinExistence type="predicted"/>
<organism evidence="2 3">
    <name type="scientific">Homarus americanus</name>
    <name type="common">American lobster</name>
    <dbReference type="NCBI Taxonomy" id="6706"/>
    <lineage>
        <taxon>Eukaryota</taxon>
        <taxon>Metazoa</taxon>
        <taxon>Ecdysozoa</taxon>
        <taxon>Arthropoda</taxon>
        <taxon>Crustacea</taxon>
        <taxon>Multicrustacea</taxon>
        <taxon>Malacostraca</taxon>
        <taxon>Eumalacostraca</taxon>
        <taxon>Eucarida</taxon>
        <taxon>Decapoda</taxon>
        <taxon>Pleocyemata</taxon>
        <taxon>Astacidea</taxon>
        <taxon>Nephropoidea</taxon>
        <taxon>Nephropidae</taxon>
        <taxon>Homarus</taxon>
    </lineage>
</organism>
<keyword evidence="3" id="KW-1185">Reference proteome</keyword>
<evidence type="ECO:0000313" key="3">
    <source>
        <dbReference type="Proteomes" id="UP000747542"/>
    </source>
</evidence>
<dbReference type="AlphaFoldDB" id="A0A8J5MZL8"/>